<dbReference type="GO" id="GO:0006354">
    <property type="term" value="P:DNA-templated transcription elongation"/>
    <property type="evidence" value="ECO:0007669"/>
    <property type="project" value="InterPro"/>
</dbReference>
<keyword evidence="11" id="KW-1185">Reference proteome</keyword>
<dbReference type="PANTHER" id="PTHR30265">
    <property type="entry name" value="RHO-INTERACTING TRANSCRIPTION TERMINATION FACTOR NUSG"/>
    <property type="match status" value="1"/>
</dbReference>
<dbReference type="Gene3D" id="1.10.720.30">
    <property type="entry name" value="SAP domain"/>
    <property type="match status" value="1"/>
</dbReference>
<reference evidence="11" key="1">
    <citation type="journal article" date="2023" name="Commun. Biol.">
        <title>Genome analysis of Parmales, the sister group of diatoms, reveals the evolutionary specialization of diatoms from phago-mixotrophs to photoautotrophs.</title>
        <authorList>
            <person name="Ban H."/>
            <person name="Sato S."/>
            <person name="Yoshikawa S."/>
            <person name="Yamada K."/>
            <person name="Nakamura Y."/>
            <person name="Ichinomiya M."/>
            <person name="Sato N."/>
            <person name="Blanc-Mathieu R."/>
            <person name="Endo H."/>
            <person name="Kuwata A."/>
            <person name="Ogata H."/>
        </authorList>
    </citation>
    <scope>NUCLEOTIDE SEQUENCE [LARGE SCALE GENOMIC DNA]</scope>
    <source>
        <strain evidence="11">NIES 3700</strain>
    </source>
</reference>
<feature type="signal peptide" evidence="8">
    <location>
        <begin position="1"/>
        <end position="19"/>
    </location>
</feature>
<dbReference type="Gene3D" id="3.30.70.940">
    <property type="entry name" value="NusG, N-terminal domain"/>
    <property type="match status" value="1"/>
</dbReference>
<dbReference type="EMBL" id="BRXW01000030">
    <property type="protein sequence ID" value="GMI01077.1"/>
    <property type="molecule type" value="Genomic_DNA"/>
</dbReference>
<dbReference type="Proteomes" id="UP001165122">
    <property type="component" value="Unassembled WGS sequence"/>
</dbReference>
<feature type="domain" description="SAP" evidence="9">
    <location>
        <begin position="417"/>
        <end position="449"/>
    </location>
</feature>
<dbReference type="InterPro" id="IPR006645">
    <property type="entry name" value="NGN-like_dom"/>
</dbReference>
<dbReference type="InterPro" id="IPR036735">
    <property type="entry name" value="NGN_dom_sf"/>
</dbReference>
<protein>
    <recommendedName>
        <fullName evidence="9">SAP domain-containing protein</fullName>
    </recommendedName>
</protein>
<keyword evidence="6" id="KW-0804">Transcription</keyword>
<keyword evidence="4" id="KW-0889">Transcription antitermination</keyword>
<keyword evidence="2" id="KW-0150">Chloroplast</keyword>
<comment type="subcellular location">
    <subcellularLocation>
        <location evidence="1">Plastid</location>
        <location evidence="1">Chloroplast</location>
    </subcellularLocation>
</comment>
<feature type="compositionally biased region" description="Basic and acidic residues" evidence="7">
    <location>
        <begin position="402"/>
        <end position="417"/>
    </location>
</feature>
<evidence type="ECO:0000256" key="7">
    <source>
        <dbReference type="SAM" id="MobiDB-lite"/>
    </source>
</evidence>
<gene>
    <name evidence="10" type="ORF">TrLO_g495</name>
</gene>
<keyword evidence="5" id="KW-0805">Transcription regulation</keyword>
<dbReference type="GO" id="GO:0031564">
    <property type="term" value="P:transcription antitermination"/>
    <property type="evidence" value="ECO:0007669"/>
    <property type="project" value="UniProtKB-KW"/>
</dbReference>
<evidence type="ECO:0000256" key="1">
    <source>
        <dbReference type="ARBA" id="ARBA00004229"/>
    </source>
</evidence>
<accession>A0A9W7C347</accession>
<sequence>MSILHLLTILSFLLSPSSSFSPHFGISRIGKTSSLTHTITSHNLRQSSTALSAYTWDDMSIEADEEAGWYIVQCIAGTETNVMSQLKDVVPKTPGAMDSIEKFCVPTRLAGNSRMSKVFTTEQVLYPSYIFVNMKLNSLTYTAITGIQRVSSFVGTRKPIGRGSLSMVVPLRLSLAEVDRFEGLAAAGATTSEKDKWAFEYAIGDMVKVLSGDLKDETGAVRQVRDGNLVCRFWTYGSQLDVHMDPQDVRKLSVEEVEKGLEGPQVPLGQDDIDKALGRPPRPKRGEQGQRGDRGERGENDLRVKGSREVRNRREDREGRGERDRNWIDPVQERDNWESYKKKERRTDDRDGNKGADWEIFQGMSKKGVGEKTEEEKNDEDDFFKDLMEELNESLNDEGETEPLKEEQQKQSEKQDLTKLTVPKLKDICRDRGLKVGGTKKELIERINA</sequence>
<evidence type="ECO:0000256" key="2">
    <source>
        <dbReference type="ARBA" id="ARBA00022528"/>
    </source>
</evidence>
<evidence type="ECO:0000256" key="3">
    <source>
        <dbReference type="ARBA" id="ARBA00022640"/>
    </source>
</evidence>
<feature type="compositionally biased region" description="Acidic residues" evidence="7">
    <location>
        <begin position="376"/>
        <end position="401"/>
    </location>
</feature>
<dbReference type="InterPro" id="IPR043425">
    <property type="entry name" value="NusG-like"/>
</dbReference>
<keyword evidence="8" id="KW-0732">Signal</keyword>
<dbReference type="InterPro" id="IPR008991">
    <property type="entry name" value="Translation_prot_SH3-like_sf"/>
</dbReference>
<evidence type="ECO:0000313" key="11">
    <source>
        <dbReference type="Proteomes" id="UP001165122"/>
    </source>
</evidence>
<evidence type="ECO:0000259" key="9">
    <source>
        <dbReference type="PROSITE" id="PS50800"/>
    </source>
</evidence>
<dbReference type="SMART" id="SM00738">
    <property type="entry name" value="NGN"/>
    <property type="match status" value="1"/>
</dbReference>
<dbReference type="InterPro" id="IPR036361">
    <property type="entry name" value="SAP_dom_sf"/>
</dbReference>
<dbReference type="SUPFAM" id="SSF68906">
    <property type="entry name" value="SAP domain"/>
    <property type="match status" value="1"/>
</dbReference>
<evidence type="ECO:0000256" key="4">
    <source>
        <dbReference type="ARBA" id="ARBA00022814"/>
    </source>
</evidence>
<dbReference type="Pfam" id="PF02357">
    <property type="entry name" value="NusG"/>
    <property type="match status" value="1"/>
</dbReference>
<proteinExistence type="predicted"/>
<feature type="compositionally biased region" description="Basic and acidic residues" evidence="7">
    <location>
        <begin position="339"/>
        <end position="357"/>
    </location>
</feature>
<comment type="caution">
    <text evidence="10">The sequence shown here is derived from an EMBL/GenBank/DDBJ whole genome shotgun (WGS) entry which is preliminary data.</text>
</comment>
<organism evidence="10 11">
    <name type="scientific">Triparma laevis f. longispina</name>
    <dbReference type="NCBI Taxonomy" id="1714387"/>
    <lineage>
        <taxon>Eukaryota</taxon>
        <taxon>Sar</taxon>
        <taxon>Stramenopiles</taxon>
        <taxon>Ochrophyta</taxon>
        <taxon>Bolidophyceae</taxon>
        <taxon>Parmales</taxon>
        <taxon>Triparmaceae</taxon>
        <taxon>Triparma</taxon>
    </lineage>
</organism>
<evidence type="ECO:0000256" key="5">
    <source>
        <dbReference type="ARBA" id="ARBA00023015"/>
    </source>
</evidence>
<feature type="chain" id="PRO_5040731922" description="SAP domain-containing protein" evidence="8">
    <location>
        <begin position="20"/>
        <end position="449"/>
    </location>
</feature>
<name>A0A9W7C347_9STRA</name>
<dbReference type="OrthoDB" id="200338at2759"/>
<dbReference type="InterPro" id="IPR003034">
    <property type="entry name" value="SAP_dom"/>
</dbReference>
<evidence type="ECO:0000256" key="6">
    <source>
        <dbReference type="ARBA" id="ARBA00023163"/>
    </source>
</evidence>
<feature type="compositionally biased region" description="Basic and acidic residues" evidence="7">
    <location>
        <begin position="284"/>
        <end position="322"/>
    </location>
</feature>
<feature type="region of interest" description="Disordered" evidence="7">
    <location>
        <begin position="339"/>
        <end position="420"/>
    </location>
</feature>
<dbReference type="GO" id="GO:0009507">
    <property type="term" value="C:chloroplast"/>
    <property type="evidence" value="ECO:0007669"/>
    <property type="project" value="UniProtKB-SubCell"/>
</dbReference>
<dbReference type="SUPFAM" id="SSF82679">
    <property type="entry name" value="N-utilization substance G protein NusG, N-terminal domain"/>
    <property type="match status" value="1"/>
</dbReference>
<dbReference type="SUPFAM" id="SSF50104">
    <property type="entry name" value="Translation proteins SH3-like domain"/>
    <property type="match status" value="1"/>
</dbReference>
<feature type="region of interest" description="Disordered" evidence="7">
    <location>
        <begin position="260"/>
        <end position="322"/>
    </location>
</feature>
<dbReference type="SMART" id="SM00513">
    <property type="entry name" value="SAP"/>
    <property type="match status" value="1"/>
</dbReference>
<keyword evidence="3" id="KW-0934">Plastid</keyword>
<dbReference type="Pfam" id="PF02037">
    <property type="entry name" value="SAP"/>
    <property type="match status" value="1"/>
</dbReference>
<evidence type="ECO:0000313" key="10">
    <source>
        <dbReference type="EMBL" id="GMI01077.1"/>
    </source>
</evidence>
<evidence type="ECO:0000256" key="8">
    <source>
        <dbReference type="SAM" id="SignalP"/>
    </source>
</evidence>
<dbReference type="PROSITE" id="PS50800">
    <property type="entry name" value="SAP"/>
    <property type="match status" value="1"/>
</dbReference>
<dbReference type="PANTHER" id="PTHR30265:SF4">
    <property type="entry name" value="KOW MOTIF FAMILY PROTEIN, EXPRESSED"/>
    <property type="match status" value="1"/>
</dbReference>
<dbReference type="AlphaFoldDB" id="A0A9W7C347"/>